<dbReference type="GeneID" id="85393889"/>
<proteinExistence type="predicted"/>
<comment type="caution">
    <text evidence="1">The sequence shown here is derived from an EMBL/GenBank/DDBJ whole genome shotgun (WGS) entry which is preliminary data.</text>
</comment>
<evidence type="ECO:0000313" key="1">
    <source>
        <dbReference type="EMBL" id="KAK1730738.1"/>
    </source>
</evidence>
<reference evidence="1" key="1">
    <citation type="submission" date="2021-12" db="EMBL/GenBank/DDBJ databases">
        <title>Comparative genomics, transcriptomics and evolutionary studies reveal genomic signatures of adaptation to plant cell wall in hemibiotrophic fungi.</title>
        <authorList>
            <consortium name="DOE Joint Genome Institute"/>
            <person name="Baroncelli R."/>
            <person name="Diaz J.F."/>
            <person name="Benocci T."/>
            <person name="Peng M."/>
            <person name="Battaglia E."/>
            <person name="Haridas S."/>
            <person name="Andreopoulos W."/>
            <person name="Labutti K."/>
            <person name="Pangilinan J."/>
            <person name="Floch G.L."/>
            <person name="Makela M.R."/>
            <person name="Henrissat B."/>
            <person name="Grigoriev I.V."/>
            <person name="Crouch J.A."/>
            <person name="De Vries R.P."/>
            <person name="Sukno S.A."/>
            <person name="Thon M.R."/>
        </authorList>
    </citation>
    <scope>NUCLEOTIDE SEQUENCE</scope>
    <source>
        <strain evidence="1">CBS 112980</strain>
    </source>
</reference>
<dbReference type="Proteomes" id="UP001244207">
    <property type="component" value="Unassembled WGS sequence"/>
</dbReference>
<gene>
    <name evidence="1" type="ORF">BDZ83DRAFT_646636</name>
</gene>
<name>A0AAD8XNM8_GLOAC</name>
<dbReference type="AlphaFoldDB" id="A0AAD8XNM8"/>
<sequence>MLRQVIDLVGSASSVMRINSQGQFKVATGSQLQDGPTGHIIDSSFLAGLCRRKLRDGELAAAAGAKSGGPMNRFFVPCSGRVCACQWPGKFPRGARPPEQRAVGNAGRNPVLVLDFVQLCPGFGWRSSRQCSGSAAKRLFLDVPGLARHARNLALVGGLG</sequence>
<dbReference type="RefSeq" id="XP_060370793.1">
    <property type="nucleotide sequence ID" value="XM_060509990.1"/>
</dbReference>
<evidence type="ECO:0000313" key="2">
    <source>
        <dbReference type="Proteomes" id="UP001244207"/>
    </source>
</evidence>
<accession>A0AAD8XNM8</accession>
<keyword evidence="2" id="KW-1185">Reference proteome</keyword>
<protein>
    <submittedName>
        <fullName evidence="1">Uncharacterized protein</fullName>
    </submittedName>
</protein>
<dbReference type="EMBL" id="JAHMHS010000005">
    <property type="protein sequence ID" value="KAK1730738.1"/>
    <property type="molecule type" value="Genomic_DNA"/>
</dbReference>
<organism evidence="1 2">
    <name type="scientific">Glomerella acutata</name>
    <name type="common">Colletotrichum acutatum</name>
    <dbReference type="NCBI Taxonomy" id="27357"/>
    <lineage>
        <taxon>Eukaryota</taxon>
        <taxon>Fungi</taxon>
        <taxon>Dikarya</taxon>
        <taxon>Ascomycota</taxon>
        <taxon>Pezizomycotina</taxon>
        <taxon>Sordariomycetes</taxon>
        <taxon>Hypocreomycetidae</taxon>
        <taxon>Glomerellales</taxon>
        <taxon>Glomerellaceae</taxon>
        <taxon>Colletotrichum</taxon>
        <taxon>Colletotrichum acutatum species complex</taxon>
    </lineage>
</organism>